<dbReference type="EMBL" id="JACKXE010000001">
    <property type="protein sequence ID" value="MBB6626287.1"/>
    <property type="molecule type" value="Genomic_DNA"/>
</dbReference>
<proteinExistence type="predicted"/>
<keyword evidence="1" id="KW-0489">Methyltransferase</keyword>
<dbReference type="GO" id="GO:0008168">
    <property type="term" value="F:methyltransferase activity"/>
    <property type="evidence" value="ECO:0007669"/>
    <property type="project" value="UniProtKB-KW"/>
</dbReference>
<comment type="caution">
    <text evidence="1">The sequence shown here is derived from an EMBL/GenBank/DDBJ whole genome shotgun (WGS) entry which is preliminary data.</text>
</comment>
<evidence type="ECO:0000313" key="1">
    <source>
        <dbReference type="EMBL" id="MBB6626287.1"/>
    </source>
</evidence>
<dbReference type="SUPFAM" id="SSF53335">
    <property type="entry name" value="S-adenosyl-L-methionine-dependent methyltransferases"/>
    <property type="match status" value="1"/>
</dbReference>
<dbReference type="InterPro" id="IPR029063">
    <property type="entry name" value="SAM-dependent_MTases_sf"/>
</dbReference>
<sequence length="215" mass="23103">MTRDQAAVLHAAAGAVPAGGAVVEIGSHHGRSAVVLAAGLREGARLVAVDPFPDDWRYGAAGTEQRCRANLARAGVADRVDLRVATSADVRARWDGRLDLVYVDGKHDHWTARADLGWADHVTPGGWVLVHDAFSSLGVTTALLRVLATSRTLRYVGRTGSLARLQVAPPSTADRLRLLGELPWWARNLVVKVLLRLRLRPLARALGHGDAADPY</sequence>
<dbReference type="Proteomes" id="UP000523955">
    <property type="component" value="Unassembled WGS sequence"/>
</dbReference>
<gene>
    <name evidence="1" type="ORF">H5V45_03025</name>
</gene>
<dbReference type="AlphaFoldDB" id="A0A7X0RDG3"/>
<reference evidence="1 2" key="1">
    <citation type="submission" date="2020-08" db="EMBL/GenBank/DDBJ databases">
        <authorList>
            <person name="Seo M.-J."/>
        </authorList>
    </citation>
    <scope>NUCLEOTIDE SEQUENCE [LARGE SCALE GENOMIC DNA]</scope>
    <source>
        <strain evidence="1 2">KIGAM211</strain>
    </source>
</reference>
<protein>
    <submittedName>
        <fullName evidence="1">Class I SAM-dependent methyltransferase</fullName>
    </submittedName>
</protein>
<name>A0A7X0RDG3_9ACTN</name>
<dbReference type="Gene3D" id="3.40.50.150">
    <property type="entry name" value="Vaccinia Virus protein VP39"/>
    <property type="match status" value="1"/>
</dbReference>
<dbReference type="Pfam" id="PF13578">
    <property type="entry name" value="Methyltransf_24"/>
    <property type="match status" value="1"/>
</dbReference>
<evidence type="ECO:0000313" key="2">
    <source>
        <dbReference type="Proteomes" id="UP000523955"/>
    </source>
</evidence>
<organism evidence="1 2">
    <name type="scientific">Nocardioides luti</name>
    <dbReference type="NCBI Taxonomy" id="2761101"/>
    <lineage>
        <taxon>Bacteria</taxon>
        <taxon>Bacillati</taxon>
        <taxon>Actinomycetota</taxon>
        <taxon>Actinomycetes</taxon>
        <taxon>Propionibacteriales</taxon>
        <taxon>Nocardioidaceae</taxon>
        <taxon>Nocardioides</taxon>
    </lineage>
</organism>
<keyword evidence="1" id="KW-0808">Transferase</keyword>
<dbReference type="GO" id="GO:0032259">
    <property type="term" value="P:methylation"/>
    <property type="evidence" value="ECO:0007669"/>
    <property type="project" value="UniProtKB-KW"/>
</dbReference>
<accession>A0A7X0RDG3</accession>
<keyword evidence="2" id="KW-1185">Reference proteome</keyword>